<dbReference type="Proteomes" id="UP001209570">
    <property type="component" value="Unassembled WGS sequence"/>
</dbReference>
<dbReference type="InterPro" id="IPR042099">
    <property type="entry name" value="ANL_N_sf"/>
</dbReference>
<evidence type="ECO:0000259" key="4">
    <source>
        <dbReference type="PROSITE" id="PS50075"/>
    </source>
</evidence>
<dbReference type="PROSITE" id="PS50075">
    <property type="entry name" value="CARRIER"/>
    <property type="match status" value="1"/>
</dbReference>
<dbReference type="Pfam" id="PF00550">
    <property type="entry name" value="PP-binding"/>
    <property type="match status" value="1"/>
</dbReference>
<dbReference type="PROSITE" id="PS00455">
    <property type="entry name" value="AMP_BINDING"/>
    <property type="match status" value="1"/>
</dbReference>
<dbReference type="InterPro" id="IPR010071">
    <property type="entry name" value="AA_adenyl_dom"/>
</dbReference>
<dbReference type="InterPro" id="IPR023213">
    <property type="entry name" value="CAT-like_dom_sf"/>
</dbReference>
<dbReference type="Gene3D" id="3.30.559.10">
    <property type="entry name" value="Chloramphenicol acetyltransferase-like domain"/>
    <property type="match status" value="1"/>
</dbReference>
<dbReference type="SUPFAM" id="SSF53474">
    <property type="entry name" value="alpha/beta-Hydrolases"/>
    <property type="match status" value="1"/>
</dbReference>
<sequence>MVAVASMADGEPASLGREVSTCSGKAPVPEIAPLAAALESGQVDDVVCALLPLLSTDGSAVRRHRLQALSAAVAKLHELLRLQSVELAPGLCADPQNARLSYAQLQMFTLQAMAPESTAYNITRAVKVSSWPLDLDALRATIEALASRHDVLRTCFPMTASGEPRQRLLPVAELQRSQPALVRHVTYDGSLQDDQLAAFVDATVREPFDLTRDAPLRVVAFSSSCSDAPAWVLAVVLHHIATDPESSAVFWSDLEAFYAQFVELSADDRVARLQELQQRELTARQRRLSYRDYAEWQHVRLQSGLLAPSLQYWAQQLSAGDVPALELPFDRSAPQQQQSPTAAEPRGDTVVFRSDVASSAAFTALCTSHGASLFIGLLAVYHVLLSRLSQCEDVVIGAPVSCRTGHDALHGLMGFFVNTLPLRLRSREDADFRGFLASVRDVVVDGFSHMEIPLQKMLEHVTSSDRQHAAFQVMFAWEGEAVVAPERSALSDELSLPHRTAKFDLMLSMRAVVDCATGERVLEGTFEYPVARFERSTVTRFGEYFVALLGHVASAPSRRLADISMLSRAEEQRLLRELGCPPVDASRRDSAGALFIDDALYEQAQRTPENVALRFEGREWSYSELWRQSTRVAAVLRERGVQRGHRVALFLDRGLELVAAIVGVLRLRAVFVPLDPSFPPERIQFMLSDCRAHCVIAQRHLAAQLRGPQVAVVVSEDIEAACAGEIVLPRDDGSPATEQDADATTAYVLYTSGSTGQPKGVMVSHANLLTTLRWTVREYGVRPDDVFLQSTSSTLDGSLTQLFSPLLAGASAELTRTNGLHDLGYIAGLLRARCVTVCVFVPSYFAMLVDFMGVFPSHVRFVVLAGEVFATALATKFYRHHCDAAAPTCLVNEYGPTEAAVTSTWHRIPRDAIDGDSDAAQQRPQSVPIGRGIDDHWLVVLDRHKQLVPVNVPGELYVGGRGVAQGYWGRPELTRQSFEHPELERRTGMRWYRTGDRVKWLASGELLFLGRTDAQVKLRGLRVELHEIRNVLLQLHGLVKDAEVLVVDGGSRLAGFVIPAQEDVSPDGLRALLAARLPMHMVPHELWLLPSWPRTPNGKLDTRALATMRTRRSDSHSDSHGSRPPQLPMDAQSPVRRRSMGARVVLDVFRQAWREVLAVEDDALLSTASFFELGGNSLAAIRVIALVKPHGVQLKLESFFRARSLDDLAQLCCSHMDTPRMVVPLNWKHSREPPLFLVHGADGTVWKMLELARRLPWAMLELARRLPWAVYGLHATHGGVVESVEQLATAYWRAIQDAQPQGPYRLGGFSFGCRVAHAIACLAATDGHAVQPLLLLDGLPFAIADAPETDAEEDVELRAREYISQAFGQRMTKDTETSSDRELVEQIVSNYSAHCRVDRKYRPALKPQREVKATLFKTAFWDVDAAEYREHGVALGVVGVAGTHATLLDRPQVDELACAIEKLFAGSGQTIELPLDEHL</sequence>
<dbReference type="InterPro" id="IPR029058">
    <property type="entry name" value="AB_hydrolase_fold"/>
</dbReference>
<dbReference type="InterPro" id="IPR000873">
    <property type="entry name" value="AMP-dep_synth/lig_dom"/>
</dbReference>
<protein>
    <recommendedName>
        <fullName evidence="4">Carrier domain-containing protein</fullName>
    </recommendedName>
</protein>
<dbReference type="Gene3D" id="3.30.559.30">
    <property type="entry name" value="Nonribosomal peptide synthetase, condensation domain"/>
    <property type="match status" value="1"/>
</dbReference>
<feature type="domain" description="Carrier" evidence="4">
    <location>
        <begin position="1140"/>
        <end position="1216"/>
    </location>
</feature>
<dbReference type="InterPro" id="IPR009081">
    <property type="entry name" value="PP-bd_ACP"/>
</dbReference>
<dbReference type="PANTHER" id="PTHR45527">
    <property type="entry name" value="NONRIBOSOMAL PEPTIDE SYNTHETASE"/>
    <property type="match status" value="1"/>
</dbReference>
<dbReference type="InterPro" id="IPR006162">
    <property type="entry name" value="Ppantetheine_attach_site"/>
</dbReference>
<feature type="region of interest" description="Disordered" evidence="3">
    <location>
        <begin position="1"/>
        <end position="22"/>
    </location>
</feature>
<reference evidence="5" key="1">
    <citation type="submission" date="2021-12" db="EMBL/GenBank/DDBJ databases">
        <title>Prjna785345.</title>
        <authorList>
            <person name="Rujirawat T."/>
            <person name="Krajaejun T."/>
        </authorList>
    </citation>
    <scope>NUCLEOTIDE SEQUENCE</scope>
    <source>
        <strain evidence="5">Pi057C3</strain>
    </source>
</reference>
<evidence type="ECO:0000313" key="6">
    <source>
        <dbReference type="Proteomes" id="UP001209570"/>
    </source>
</evidence>
<gene>
    <name evidence="5" type="ORF">P43SY_007226</name>
</gene>
<dbReference type="SUPFAM" id="SSF52777">
    <property type="entry name" value="CoA-dependent acyltransferases"/>
    <property type="match status" value="2"/>
</dbReference>
<dbReference type="Pfam" id="PF00501">
    <property type="entry name" value="AMP-binding"/>
    <property type="match status" value="1"/>
</dbReference>
<feature type="region of interest" description="Disordered" evidence="3">
    <location>
        <begin position="1108"/>
        <end position="1136"/>
    </location>
</feature>
<name>A0AAD5Q2U3_PYTIN</name>
<dbReference type="InterPro" id="IPR001242">
    <property type="entry name" value="Condensation_dom"/>
</dbReference>
<dbReference type="SUPFAM" id="SSF56801">
    <property type="entry name" value="Acetyl-CoA synthetase-like"/>
    <property type="match status" value="1"/>
</dbReference>
<dbReference type="EMBL" id="JAKCXM010000513">
    <property type="protein sequence ID" value="KAJ0393244.1"/>
    <property type="molecule type" value="Genomic_DNA"/>
</dbReference>
<dbReference type="PROSITE" id="PS00012">
    <property type="entry name" value="PHOSPHOPANTETHEINE"/>
    <property type="match status" value="1"/>
</dbReference>
<evidence type="ECO:0000313" key="5">
    <source>
        <dbReference type="EMBL" id="KAJ0393244.1"/>
    </source>
</evidence>
<dbReference type="GO" id="GO:0003824">
    <property type="term" value="F:catalytic activity"/>
    <property type="evidence" value="ECO:0007669"/>
    <property type="project" value="InterPro"/>
</dbReference>
<comment type="caution">
    <text evidence="5">The sequence shown here is derived from an EMBL/GenBank/DDBJ whole genome shotgun (WGS) entry which is preliminary data.</text>
</comment>
<dbReference type="InterPro" id="IPR001031">
    <property type="entry name" value="Thioesterase"/>
</dbReference>
<dbReference type="InterPro" id="IPR020845">
    <property type="entry name" value="AMP-binding_CS"/>
</dbReference>
<dbReference type="Gene3D" id="3.40.50.1820">
    <property type="entry name" value="alpha/beta hydrolase"/>
    <property type="match status" value="1"/>
</dbReference>
<dbReference type="PANTHER" id="PTHR45527:SF1">
    <property type="entry name" value="FATTY ACID SYNTHASE"/>
    <property type="match status" value="1"/>
</dbReference>
<keyword evidence="6" id="KW-1185">Reference proteome</keyword>
<keyword evidence="1" id="KW-0596">Phosphopantetheine</keyword>
<dbReference type="InterPro" id="IPR045851">
    <property type="entry name" value="AMP-bd_C_sf"/>
</dbReference>
<dbReference type="Gene3D" id="3.30.300.30">
    <property type="match status" value="1"/>
</dbReference>
<proteinExistence type="predicted"/>
<dbReference type="SUPFAM" id="SSF47336">
    <property type="entry name" value="ACP-like"/>
    <property type="match status" value="1"/>
</dbReference>
<dbReference type="Gene3D" id="1.10.1200.10">
    <property type="entry name" value="ACP-like"/>
    <property type="match status" value="1"/>
</dbReference>
<dbReference type="InterPro" id="IPR036736">
    <property type="entry name" value="ACP-like_sf"/>
</dbReference>
<evidence type="ECO:0000256" key="2">
    <source>
        <dbReference type="ARBA" id="ARBA00022553"/>
    </source>
</evidence>
<organism evidence="5 6">
    <name type="scientific">Pythium insidiosum</name>
    <name type="common">Pythiosis disease agent</name>
    <dbReference type="NCBI Taxonomy" id="114742"/>
    <lineage>
        <taxon>Eukaryota</taxon>
        <taxon>Sar</taxon>
        <taxon>Stramenopiles</taxon>
        <taxon>Oomycota</taxon>
        <taxon>Peronosporomycetes</taxon>
        <taxon>Pythiales</taxon>
        <taxon>Pythiaceae</taxon>
        <taxon>Pythium</taxon>
    </lineage>
</organism>
<dbReference type="GO" id="GO:0031177">
    <property type="term" value="F:phosphopantetheine binding"/>
    <property type="evidence" value="ECO:0007669"/>
    <property type="project" value="TreeGrafter"/>
</dbReference>
<keyword evidence="2" id="KW-0597">Phosphoprotein</keyword>
<dbReference type="GO" id="GO:0044550">
    <property type="term" value="P:secondary metabolite biosynthetic process"/>
    <property type="evidence" value="ECO:0007669"/>
    <property type="project" value="TreeGrafter"/>
</dbReference>
<evidence type="ECO:0000256" key="1">
    <source>
        <dbReference type="ARBA" id="ARBA00022450"/>
    </source>
</evidence>
<dbReference type="GO" id="GO:0005737">
    <property type="term" value="C:cytoplasm"/>
    <property type="evidence" value="ECO:0007669"/>
    <property type="project" value="TreeGrafter"/>
</dbReference>
<evidence type="ECO:0000256" key="3">
    <source>
        <dbReference type="SAM" id="MobiDB-lite"/>
    </source>
</evidence>
<dbReference type="Gene3D" id="3.40.50.12780">
    <property type="entry name" value="N-terminal domain of ligase-like"/>
    <property type="match status" value="1"/>
</dbReference>
<dbReference type="Pfam" id="PF00668">
    <property type="entry name" value="Condensation"/>
    <property type="match status" value="1"/>
</dbReference>
<dbReference type="GO" id="GO:0043041">
    <property type="term" value="P:amino acid activation for nonribosomal peptide biosynthetic process"/>
    <property type="evidence" value="ECO:0007669"/>
    <property type="project" value="TreeGrafter"/>
</dbReference>
<dbReference type="Pfam" id="PF00975">
    <property type="entry name" value="Thioesterase"/>
    <property type="match status" value="1"/>
</dbReference>
<accession>A0AAD5Q2U3</accession>
<dbReference type="CDD" id="cd05930">
    <property type="entry name" value="A_NRPS"/>
    <property type="match status" value="1"/>
</dbReference>
<feature type="compositionally biased region" description="Basic and acidic residues" evidence="3">
    <location>
        <begin position="1111"/>
        <end position="1121"/>
    </location>
</feature>
<dbReference type="CDD" id="cd19531">
    <property type="entry name" value="LCL_NRPS-like"/>
    <property type="match status" value="1"/>
</dbReference>
<dbReference type="NCBIfam" id="TIGR01733">
    <property type="entry name" value="AA-adenyl-dom"/>
    <property type="match status" value="1"/>
</dbReference>